<feature type="non-terminal residue" evidence="1">
    <location>
        <position position="1"/>
    </location>
</feature>
<gene>
    <name evidence="1" type="ORF">BVRB_4g087150</name>
</gene>
<accession>A0A0J8FB46</accession>
<protein>
    <submittedName>
        <fullName evidence="1">Uncharacterized protein</fullName>
    </submittedName>
</protein>
<reference evidence="1 2" key="1">
    <citation type="journal article" date="2014" name="Nature">
        <title>The genome of the recently domesticated crop plant sugar beet (Beta vulgaris).</title>
        <authorList>
            <person name="Dohm J.C."/>
            <person name="Minoche A.E."/>
            <person name="Holtgrawe D."/>
            <person name="Capella-Gutierrez S."/>
            <person name="Zakrzewski F."/>
            <person name="Tafer H."/>
            <person name="Rupp O."/>
            <person name="Sorensen T.R."/>
            <person name="Stracke R."/>
            <person name="Reinhardt R."/>
            <person name="Goesmann A."/>
            <person name="Kraft T."/>
            <person name="Schulz B."/>
            <person name="Stadler P.F."/>
            <person name="Schmidt T."/>
            <person name="Gabaldon T."/>
            <person name="Lehrach H."/>
            <person name="Weisshaar B."/>
            <person name="Himmelbauer H."/>
        </authorList>
    </citation>
    <scope>NUCLEOTIDE SEQUENCE [LARGE SCALE GENOMIC DNA]</scope>
    <source>
        <tissue evidence="1">Taproot</tissue>
    </source>
</reference>
<evidence type="ECO:0000313" key="1">
    <source>
        <dbReference type="EMBL" id="KMT13076.1"/>
    </source>
</evidence>
<name>A0A0J8FB46_BETVV</name>
<proteinExistence type="predicted"/>
<dbReference type="EMBL" id="KQ090081">
    <property type="protein sequence ID" value="KMT13076.1"/>
    <property type="molecule type" value="Genomic_DNA"/>
</dbReference>
<dbReference type="Proteomes" id="UP000035740">
    <property type="component" value="Chromosome 4"/>
</dbReference>
<dbReference type="Gramene" id="KMT13076">
    <property type="protein sequence ID" value="KMT13076"/>
    <property type="gene ID" value="BVRB_4g087150"/>
</dbReference>
<organism evidence="1 2">
    <name type="scientific">Beta vulgaris subsp. vulgaris</name>
    <name type="common">Beet</name>
    <dbReference type="NCBI Taxonomy" id="3555"/>
    <lineage>
        <taxon>Eukaryota</taxon>
        <taxon>Viridiplantae</taxon>
        <taxon>Streptophyta</taxon>
        <taxon>Embryophyta</taxon>
        <taxon>Tracheophyta</taxon>
        <taxon>Spermatophyta</taxon>
        <taxon>Magnoliopsida</taxon>
        <taxon>eudicotyledons</taxon>
        <taxon>Gunneridae</taxon>
        <taxon>Pentapetalae</taxon>
        <taxon>Caryophyllales</taxon>
        <taxon>Chenopodiaceae</taxon>
        <taxon>Betoideae</taxon>
        <taxon>Beta</taxon>
    </lineage>
</organism>
<sequence length="35" mass="3879">SSYARIQAFLEREIPSFLIHANTQKAAMAHGLGHL</sequence>
<dbReference type="AlphaFoldDB" id="A0A0J8FB46"/>
<keyword evidence="2" id="KW-1185">Reference proteome</keyword>
<evidence type="ECO:0000313" key="2">
    <source>
        <dbReference type="Proteomes" id="UP000035740"/>
    </source>
</evidence>